<name>A0A0M7BE68_9RHOB</name>
<dbReference type="InterPro" id="IPR013546">
    <property type="entry name" value="PII_UdlTrfase/GS_AdlTrfase"/>
</dbReference>
<keyword evidence="10" id="KW-1185">Reference proteome</keyword>
<keyword evidence="2 9" id="KW-0548">Nucleotidyltransferase</keyword>
<dbReference type="EC" id="2.7.7.42" evidence="9"/>
<evidence type="ECO:0000256" key="3">
    <source>
        <dbReference type="ARBA" id="ARBA00022741"/>
    </source>
</evidence>
<dbReference type="OrthoDB" id="9759366at2"/>
<dbReference type="Pfam" id="PF08335">
    <property type="entry name" value="GlnD_UR_UTase"/>
    <property type="match status" value="2"/>
</dbReference>
<dbReference type="EMBL" id="CYPR01000157">
    <property type="protein sequence ID" value="CUH39596.1"/>
    <property type="molecule type" value="Genomic_DNA"/>
</dbReference>
<dbReference type="GO" id="GO:0005524">
    <property type="term" value="F:ATP binding"/>
    <property type="evidence" value="ECO:0007669"/>
    <property type="project" value="UniProtKB-KW"/>
</dbReference>
<dbReference type="SUPFAM" id="SSF81593">
    <property type="entry name" value="Nucleotidyltransferase substrate binding subunit/domain"/>
    <property type="match status" value="2"/>
</dbReference>
<dbReference type="CDD" id="cd05401">
    <property type="entry name" value="NT_GlnE_GlnD_like"/>
    <property type="match status" value="2"/>
</dbReference>
<feature type="domain" description="PII-uridylyltransferase/Glutamine-synthetase adenylyltransferase" evidence="8">
    <location>
        <begin position="285"/>
        <end position="424"/>
    </location>
</feature>
<keyword evidence="4" id="KW-0067">ATP-binding</keyword>
<dbReference type="Gene3D" id="1.20.120.330">
    <property type="entry name" value="Nucleotidyltransferases domain 2"/>
    <property type="match status" value="2"/>
</dbReference>
<dbReference type="GO" id="GO:0016874">
    <property type="term" value="F:ligase activity"/>
    <property type="evidence" value="ECO:0007669"/>
    <property type="project" value="UniProtKB-KW"/>
</dbReference>
<feature type="domain" description="Glutamate-ammonia ligase adenylyltransferase repeated" evidence="7">
    <location>
        <begin position="37"/>
        <end position="263"/>
    </location>
</feature>
<dbReference type="SUPFAM" id="SSF81301">
    <property type="entry name" value="Nucleotidyltransferase"/>
    <property type="match status" value="2"/>
</dbReference>
<proteinExistence type="predicted"/>
<evidence type="ECO:0000256" key="6">
    <source>
        <dbReference type="ARBA" id="ARBA00023268"/>
    </source>
</evidence>
<feature type="domain" description="PII-uridylyltransferase/Glutamine-synthetase adenylyltransferase" evidence="8">
    <location>
        <begin position="787"/>
        <end position="859"/>
    </location>
</feature>
<evidence type="ECO:0000256" key="5">
    <source>
        <dbReference type="ARBA" id="ARBA00022842"/>
    </source>
</evidence>
<dbReference type="InterPro" id="IPR023057">
    <property type="entry name" value="GlnE"/>
</dbReference>
<dbReference type="Proteomes" id="UP000049455">
    <property type="component" value="Unassembled WGS sequence"/>
</dbReference>
<dbReference type="InterPro" id="IPR043519">
    <property type="entry name" value="NT_sf"/>
</dbReference>
<evidence type="ECO:0000256" key="1">
    <source>
        <dbReference type="ARBA" id="ARBA00022679"/>
    </source>
</evidence>
<keyword evidence="5" id="KW-0460">Magnesium</keyword>
<evidence type="ECO:0000259" key="8">
    <source>
        <dbReference type="Pfam" id="PF08335"/>
    </source>
</evidence>
<reference evidence="9 10" key="1">
    <citation type="submission" date="2015-09" db="EMBL/GenBank/DDBJ databases">
        <authorList>
            <person name="Jackson K.R."/>
            <person name="Lunt B.L."/>
            <person name="Fisher J.N.B."/>
            <person name="Gardner A.V."/>
            <person name="Bailey M.E."/>
            <person name="Deus L.M."/>
            <person name="Earl A.S."/>
            <person name="Gibby P.D."/>
            <person name="Hartmann K.A."/>
            <person name="Liu J.E."/>
            <person name="Manci A.M."/>
            <person name="Nielsen D.A."/>
            <person name="Solomon M.B."/>
            <person name="Breakwell D.P."/>
            <person name="Burnett S.H."/>
            <person name="Grose J.H."/>
        </authorList>
    </citation>
    <scope>NUCLEOTIDE SEQUENCE [LARGE SCALE GENOMIC DNA]</scope>
    <source>
        <strain evidence="9 10">CECT 7799</strain>
    </source>
</reference>
<keyword evidence="9" id="KW-0436">Ligase</keyword>
<dbReference type="InterPro" id="IPR005190">
    <property type="entry name" value="GlnE_rpt_dom"/>
</dbReference>
<evidence type="ECO:0000313" key="9">
    <source>
        <dbReference type="EMBL" id="CUH39596.1"/>
    </source>
</evidence>
<keyword evidence="3" id="KW-0547">Nucleotide-binding</keyword>
<feature type="domain" description="Glutamate-ammonia ligase adenylyltransferase repeated" evidence="7">
    <location>
        <begin position="516"/>
        <end position="749"/>
    </location>
</feature>
<dbReference type="AlphaFoldDB" id="A0A0M7BE68"/>
<dbReference type="GO" id="GO:0008882">
    <property type="term" value="F:[glutamate-ammonia-ligase] adenylyltransferase activity"/>
    <property type="evidence" value="ECO:0007669"/>
    <property type="project" value="UniProtKB-EC"/>
</dbReference>
<keyword evidence="6" id="KW-0511">Multifunctional enzyme</keyword>
<evidence type="ECO:0000256" key="4">
    <source>
        <dbReference type="ARBA" id="ARBA00022840"/>
    </source>
</evidence>
<dbReference type="GO" id="GO:0005829">
    <property type="term" value="C:cytosol"/>
    <property type="evidence" value="ECO:0007669"/>
    <property type="project" value="TreeGrafter"/>
</dbReference>
<evidence type="ECO:0000313" key="10">
    <source>
        <dbReference type="Proteomes" id="UP000049455"/>
    </source>
</evidence>
<dbReference type="GO" id="GO:0000820">
    <property type="term" value="P:regulation of glutamine family amino acid metabolic process"/>
    <property type="evidence" value="ECO:0007669"/>
    <property type="project" value="TreeGrafter"/>
</dbReference>
<gene>
    <name evidence="9" type="primary">glnE</name>
    <name evidence="9" type="ORF">JSE7799_02323</name>
</gene>
<dbReference type="RefSeq" id="WP_055663755.1">
    <property type="nucleotide sequence ID" value="NZ_CYPR01000157.1"/>
</dbReference>
<accession>A0A0M7BE68</accession>
<dbReference type="Gene3D" id="3.30.460.10">
    <property type="entry name" value="Beta Polymerase, domain 2"/>
    <property type="match status" value="2"/>
</dbReference>
<dbReference type="PANTHER" id="PTHR30621">
    <property type="entry name" value="GLUTAMINE SYNTHETASE ADENYLYLTRANSFERASE"/>
    <property type="match status" value="1"/>
</dbReference>
<dbReference type="PANTHER" id="PTHR30621:SF0">
    <property type="entry name" value="BIFUNCTIONAL GLUTAMINE SYNTHETASE ADENYLYLTRANSFERASE_ADENYLYL-REMOVING ENZYME"/>
    <property type="match status" value="1"/>
</dbReference>
<dbReference type="Pfam" id="PF03710">
    <property type="entry name" value="GlnE"/>
    <property type="match status" value="2"/>
</dbReference>
<dbReference type="STRING" id="313367.JSE7799_02323"/>
<protein>
    <submittedName>
        <fullName evidence="9">Glutamate-ammonia-ligase adenylyltransferase</fullName>
        <ecNumber evidence="9">2.7.7.42</ecNumber>
    </submittedName>
</protein>
<sequence>MFRARLTRHPIPFDRDAGASAVEAVAPPPEVAPLIEGVAGCSPFLAGAMQRERDWLETLWDAEPEAALDVLISEMDAVEGDPRTALRVAKRRAALLVGLAEIGGIWPVMKAAAQWTRFADATVARALAWGVARYARGPVTGDGGLFAIAMGKMGAHELNYSSDIDMILLFDETRYDPGDYGEARSFLLKAARLAMGALSDITPEGYVFRTDLRLRPDPGATPIVLSTEAAERYYEAMGRTWERVAWIKARPCAGASEAGEAFLDRLTPFVWRRHLEFQVVEEAHDMRRRIRDHKGLYSAWDVPGHDLKLGPGGIREIEFLTQTQQIIAGGRDESLRVRGTLEGMDRLVAAGWMKGQERDTLAEAYGHLRAVEHRLQMVQDAQTHRMPKDADGLRRIACFMGTDDVAHFTTDLRDRLRAVEAICEPSFKPRRSEPAEVPEIAGSTALMERWPTYPALRSARARTIFARLEPQILTALAGASRPEEALAAFDGFLRGLPAGVQIFSLFEASPALVALIADICATAPDLARHLASNSGILDAVIGGEFLEPLPQRWEVPSHDPDEGFEEGLDALRHWVREAHFRIGVHLLRGIAEPAAVGAAYAHLAEATLASAWALAEAETARRYGRVAGMRLAGLGMGSLGAGRLAARSDLDLVVVYAGEGQSDGRRPLDAKQWAAKFAQVLVTALSAPTGAGRLYEVDMRLRPSGRQGPVATSLAAFHTYQKQDAWVWEQMALTRARALVGDADLRADAAAARIEILAHSRFSADEVRAALVDMRERLRNAGRKGGGIAVKSGPGRMQDIELAAQAHALIAGGAEQSIAAQLAVAGWLSEGDRRELAETHEFLSAVQQVLRLITDGDPDVEALGAGGAAFLARTLQRDDAAAVAAECDARAARAAEIIDAALEAAS</sequence>
<organism evidence="9 10">
    <name type="scientific">Jannaschia seosinensis</name>
    <dbReference type="NCBI Taxonomy" id="313367"/>
    <lineage>
        <taxon>Bacteria</taxon>
        <taxon>Pseudomonadati</taxon>
        <taxon>Pseudomonadota</taxon>
        <taxon>Alphaproteobacteria</taxon>
        <taxon>Rhodobacterales</taxon>
        <taxon>Roseobacteraceae</taxon>
        <taxon>Jannaschia</taxon>
    </lineage>
</organism>
<evidence type="ECO:0000256" key="2">
    <source>
        <dbReference type="ARBA" id="ARBA00022695"/>
    </source>
</evidence>
<keyword evidence="1 9" id="KW-0808">Transferase</keyword>
<evidence type="ECO:0000259" key="7">
    <source>
        <dbReference type="Pfam" id="PF03710"/>
    </source>
</evidence>